<protein>
    <submittedName>
        <fullName evidence="1">Uncharacterized protein</fullName>
    </submittedName>
</protein>
<dbReference type="EMBL" id="PRLP01000128">
    <property type="protein sequence ID" value="PPC74739.1"/>
    <property type="molecule type" value="Genomic_DNA"/>
</dbReference>
<name>A0A2S5KJQ8_9PROT</name>
<comment type="caution">
    <text evidence="1">The sequence shown here is derived from an EMBL/GenBank/DDBJ whole genome shotgun (WGS) entry which is preliminary data.</text>
</comment>
<accession>A0A2S5KJQ8</accession>
<gene>
    <name evidence="1" type="ORF">C4K68_24245</name>
</gene>
<dbReference type="AlphaFoldDB" id="A0A2S5KJQ8"/>
<evidence type="ECO:0000313" key="1">
    <source>
        <dbReference type="EMBL" id="PPC74739.1"/>
    </source>
</evidence>
<sequence>GDWDLEVSSGSIEATTFAPTDIDSYNHVLATDVTFDFESDVSGYDSHTVTQTKDGVTLVAESTDQNLVSSLVSSAQSGELSTDFGNGYESSVTFSLSEGQSFDLSSLSLKDWDESESIVITS</sequence>
<organism evidence="1 2">
    <name type="scientific">Proteobacteria bacterium 228</name>
    <dbReference type="NCBI Taxonomy" id="2083153"/>
    <lineage>
        <taxon>Bacteria</taxon>
        <taxon>Pseudomonadati</taxon>
        <taxon>Pseudomonadota</taxon>
    </lineage>
</organism>
<feature type="non-terminal residue" evidence="1">
    <location>
        <position position="122"/>
    </location>
</feature>
<reference evidence="1 2" key="1">
    <citation type="submission" date="2018-02" db="EMBL/GenBank/DDBJ databases">
        <title>novel marine gammaproteobacteria from coastal saline agro ecosystem.</title>
        <authorList>
            <person name="Krishnan R."/>
            <person name="Ramesh Kumar N."/>
        </authorList>
    </citation>
    <scope>NUCLEOTIDE SEQUENCE [LARGE SCALE GENOMIC DNA]</scope>
    <source>
        <strain evidence="1 2">228</strain>
    </source>
</reference>
<feature type="non-terminal residue" evidence="1">
    <location>
        <position position="1"/>
    </location>
</feature>
<proteinExistence type="predicted"/>
<dbReference type="Proteomes" id="UP000238196">
    <property type="component" value="Unassembled WGS sequence"/>
</dbReference>
<evidence type="ECO:0000313" key="2">
    <source>
        <dbReference type="Proteomes" id="UP000238196"/>
    </source>
</evidence>